<dbReference type="InterPro" id="IPR036890">
    <property type="entry name" value="HATPase_C_sf"/>
</dbReference>
<dbReference type="EMBL" id="CP054493">
    <property type="protein sequence ID" value="QOY54225.1"/>
    <property type="molecule type" value="Genomic_DNA"/>
</dbReference>
<dbReference type="SMART" id="SM00387">
    <property type="entry name" value="HATPase_c"/>
    <property type="match status" value="1"/>
</dbReference>
<dbReference type="EC" id="2.7.13.3" evidence="2"/>
<keyword evidence="10" id="KW-0812">Transmembrane</keyword>
<evidence type="ECO:0000256" key="4">
    <source>
        <dbReference type="ARBA" id="ARBA00022679"/>
    </source>
</evidence>
<dbReference type="RefSeq" id="WP_194366271.1">
    <property type="nucleotide sequence ID" value="NZ_CP054493.1"/>
</dbReference>
<sequence length="612" mass="69438">MIDKRPYIKYIFLFIMLLLSTSLFAQKEIKIGIFAYNGVEFALNRWDKTIKTLDKAIPDYKISALYLTKFNEMTEVVKNSKIDFVLTNPTAYARLEKEYGISRISTLINTREDGGLTQFSSVFFTRADRDDINSLKDFKGKSIMGVNKEGFGGWQMAHKELLDNGIDPFKTSNVVFAPDSIKTTVVYSVLSGKADIGTVRTGNLEKLVSKGKIKKSDYKLIGLKNDGFALPHSTALYPEWPFATMPHTDLKVSNEMVKALLNIKTSDIAAIKGNYTGWTVPLDYVPIHNILMQLRAKPYEHYGEVTLASIWKEFKYAVVATFIIVSMIFIYTVYIGVLNKKLKISENNLKKSNRDLEKATLEIKNINQDLEERIGIAVQEYKIHKEAKQSSLKEMIGNIAHQWRQPLNILSINIQNMEFEYEDGIVNKAYLANFVHKNKHIINSMSKTINLFSEFLKNDKIKENFSVKNTIEEIISALATQFKDYKISLNLLGSDFEVYGSASEFKQVILNILNNSKDELAEKCVDNPTINITLNNGEITIDDNAGGIPDDVLDRVFEPYYTTKDQGKGMGMGLYIAKMILEESMESEILVSNTLEGARVLIKLNQKVNYGR</sequence>
<evidence type="ECO:0000256" key="5">
    <source>
        <dbReference type="ARBA" id="ARBA00022741"/>
    </source>
</evidence>
<feature type="transmembrane region" description="Helical" evidence="10">
    <location>
        <begin position="316"/>
        <end position="337"/>
    </location>
</feature>
<evidence type="ECO:0000256" key="1">
    <source>
        <dbReference type="ARBA" id="ARBA00000085"/>
    </source>
</evidence>
<dbReference type="SUPFAM" id="SSF55874">
    <property type="entry name" value="ATPase domain of HSP90 chaperone/DNA topoisomerase II/histidine kinase"/>
    <property type="match status" value="1"/>
</dbReference>
<keyword evidence="5" id="KW-0547">Nucleotide-binding</keyword>
<organism evidence="12 13">
    <name type="scientific">Candidatus Sulfurimonas marisnigri</name>
    <dbReference type="NCBI Taxonomy" id="2740405"/>
    <lineage>
        <taxon>Bacteria</taxon>
        <taxon>Pseudomonadati</taxon>
        <taxon>Campylobacterota</taxon>
        <taxon>Epsilonproteobacteria</taxon>
        <taxon>Campylobacterales</taxon>
        <taxon>Sulfurimonadaceae</taxon>
        <taxon>Sulfurimonas</taxon>
    </lineage>
</organism>
<dbReference type="InterPro" id="IPR036097">
    <property type="entry name" value="HisK_dim/P_sf"/>
</dbReference>
<dbReference type="InterPro" id="IPR004358">
    <property type="entry name" value="Sig_transdc_His_kin-like_C"/>
</dbReference>
<dbReference type="Gene3D" id="3.30.565.10">
    <property type="entry name" value="Histidine kinase-like ATPase, C-terminal domain"/>
    <property type="match status" value="1"/>
</dbReference>
<proteinExistence type="predicted"/>
<dbReference type="GO" id="GO:0005524">
    <property type="term" value="F:ATP binding"/>
    <property type="evidence" value="ECO:0007669"/>
    <property type="project" value="UniProtKB-KW"/>
</dbReference>
<protein>
    <recommendedName>
        <fullName evidence="2">histidine kinase</fullName>
        <ecNumber evidence="2">2.7.13.3</ecNumber>
    </recommendedName>
</protein>
<evidence type="ECO:0000259" key="11">
    <source>
        <dbReference type="PROSITE" id="PS50109"/>
    </source>
</evidence>
<dbReference type="Gene3D" id="3.40.190.10">
    <property type="entry name" value="Periplasmic binding protein-like II"/>
    <property type="match status" value="2"/>
</dbReference>
<keyword evidence="7" id="KW-0067">ATP-binding</keyword>
<dbReference type="SUPFAM" id="SSF53850">
    <property type="entry name" value="Periplasmic binding protein-like II"/>
    <property type="match status" value="1"/>
</dbReference>
<evidence type="ECO:0000313" key="12">
    <source>
        <dbReference type="EMBL" id="QOY54225.1"/>
    </source>
</evidence>
<keyword evidence="9" id="KW-0175">Coiled coil</keyword>
<keyword evidence="13" id="KW-1185">Reference proteome</keyword>
<name>A0A7S7RQ94_9BACT</name>
<dbReference type="InterPro" id="IPR005467">
    <property type="entry name" value="His_kinase_dom"/>
</dbReference>
<dbReference type="PROSITE" id="PS50109">
    <property type="entry name" value="HIS_KIN"/>
    <property type="match status" value="1"/>
</dbReference>
<dbReference type="Proteomes" id="UP000593836">
    <property type="component" value="Chromosome"/>
</dbReference>
<evidence type="ECO:0000256" key="9">
    <source>
        <dbReference type="SAM" id="Coils"/>
    </source>
</evidence>
<evidence type="ECO:0000256" key="8">
    <source>
        <dbReference type="ARBA" id="ARBA00023012"/>
    </source>
</evidence>
<keyword evidence="4" id="KW-0808">Transferase</keyword>
<evidence type="ECO:0000313" key="13">
    <source>
        <dbReference type="Proteomes" id="UP000593836"/>
    </source>
</evidence>
<dbReference type="PRINTS" id="PR00344">
    <property type="entry name" value="BCTRLSENSOR"/>
</dbReference>
<dbReference type="KEGG" id="smas:HUE87_10120"/>
<accession>A0A7S7RQ94</accession>
<evidence type="ECO:0000256" key="2">
    <source>
        <dbReference type="ARBA" id="ARBA00012438"/>
    </source>
</evidence>
<feature type="coiled-coil region" evidence="9">
    <location>
        <begin position="339"/>
        <end position="373"/>
    </location>
</feature>
<dbReference type="GO" id="GO:0000155">
    <property type="term" value="F:phosphorelay sensor kinase activity"/>
    <property type="evidence" value="ECO:0007669"/>
    <property type="project" value="InterPro"/>
</dbReference>
<dbReference type="Pfam" id="PF02518">
    <property type="entry name" value="HATPase_c"/>
    <property type="match status" value="1"/>
</dbReference>
<comment type="catalytic activity">
    <reaction evidence="1">
        <text>ATP + protein L-histidine = ADP + protein N-phospho-L-histidine.</text>
        <dbReference type="EC" id="2.7.13.3"/>
    </reaction>
</comment>
<feature type="domain" description="Histidine kinase" evidence="11">
    <location>
        <begin position="398"/>
        <end position="608"/>
    </location>
</feature>
<reference evidence="12 13" key="1">
    <citation type="submission" date="2020-05" db="EMBL/GenBank/DDBJ databases">
        <title>Sulfurimonas marisnigri, sp. nov., and Sulfurimonas baltica, sp. nov., manganese oxide reducing chemolithoautotrophs of the class Epsilonproteobacteria isolated from the pelagic redoxclines of the Black and Baltic Seas and emended description of the genus Sulfurimonas.</title>
        <authorList>
            <person name="Henkel J.V."/>
            <person name="Laudan C."/>
            <person name="Werner J."/>
            <person name="Neu T."/>
            <person name="Plewe S."/>
            <person name="Sproer C."/>
            <person name="Bunk B."/>
            <person name="Schulz-Vogt H.N."/>
        </authorList>
    </citation>
    <scope>NUCLEOTIDE SEQUENCE [LARGE SCALE GENOMIC DNA]</scope>
    <source>
        <strain evidence="12 13">SoZ1</strain>
    </source>
</reference>
<keyword evidence="8" id="KW-0902">Two-component regulatory system</keyword>
<keyword evidence="10" id="KW-1133">Transmembrane helix</keyword>
<evidence type="ECO:0000256" key="7">
    <source>
        <dbReference type="ARBA" id="ARBA00022840"/>
    </source>
</evidence>
<dbReference type="PANTHER" id="PTHR43065:SF10">
    <property type="entry name" value="PEROXIDE STRESS-ACTIVATED HISTIDINE KINASE MAK3"/>
    <property type="match status" value="1"/>
</dbReference>
<dbReference type="Gene3D" id="1.10.287.130">
    <property type="match status" value="1"/>
</dbReference>
<keyword evidence="6" id="KW-0418">Kinase</keyword>
<evidence type="ECO:0000256" key="3">
    <source>
        <dbReference type="ARBA" id="ARBA00022553"/>
    </source>
</evidence>
<dbReference type="PANTHER" id="PTHR43065">
    <property type="entry name" value="SENSOR HISTIDINE KINASE"/>
    <property type="match status" value="1"/>
</dbReference>
<evidence type="ECO:0000256" key="6">
    <source>
        <dbReference type="ARBA" id="ARBA00022777"/>
    </source>
</evidence>
<gene>
    <name evidence="12" type="ORF">HUE87_10120</name>
</gene>
<dbReference type="InterPro" id="IPR003594">
    <property type="entry name" value="HATPase_dom"/>
</dbReference>
<dbReference type="SUPFAM" id="SSF47384">
    <property type="entry name" value="Homodimeric domain of signal transducing histidine kinase"/>
    <property type="match status" value="1"/>
</dbReference>
<keyword evidence="3" id="KW-0597">Phosphoprotein</keyword>
<keyword evidence="10" id="KW-0472">Membrane</keyword>
<dbReference type="AlphaFoldDB" id="A0A7S7RQ94"/>
<dbReference type="Pfam" id="PF12974">
    <property type="entry name" value="Phosphonate-bd"/>
    <property type="match status" value="1"/>
</dbReference>
<evidence type="ECO:0000256" key="10">
    <source>
        <dbReference type="SAM" id="Phobius"/>
    </source>
</evidence>